<keyword evidence="7" id="KW-1185">Reference proteome</keyword>
<dbReference type="EMBL" id="CP023406">
    <property type="protein sequence ID" value="ATD67830.1"/>
    <property type="molecule type" value="Genomic_DNA"/>
</dbReference>
<evidence type="ECO:0000256" key="1">
    <source>
        <dbReference type="ARBA" id="ARBA00009437"/>
    </source>
</evidence>
<dbReference type="GO" id="GO:0003700">
    <property type="term" value="F:DNA-binding transcription factor activity"/>
    <property type="evidence" value="ECO:0007669"/>
    <property type="project" value="InterPro"/>
</dbReference>
<evidence type="ECO:0000256" key="3">
    <source>
        <dbReference type="ARBA" id="ARBA00023125"/>
    </source>
</evidence>
<dbReference type="Gene3D" id="1.10.10.10">
    <property type="entry name" value="Winged helix-like DNA-binding domain superfamily/Winged helix DNA-binding domain"/>
    <property type="match status" value="1"/>
</dbReference>
<evidence type="ECO:0000256" key="2">
    <source>
        <dbReference type="ARBA" id="ARBA00023015"/>
    </source>
</evidence>
<dbReference type="GO" id="GO:0043565">
    <property type="term" value="F:sequence-specific DNA binding"/>
    <property type="evidence" value="ECO:0007669"/>
    <property type="project" value="TreeGrafter"/>
</dbReference>
<dbReference type="OrthoDB" id="9810065at2"/>
<dbReference type="InterPro" id="IPR058163">
    <property type="entry name" value="LysR-type_TF_proteobact-type"/>
</dbReference>
<dbReference type="SUPFAM" id="SSF53850">
    <property type="entry name" value="Periplasmic binding protein-like II"/>
    <property type="match status" value="1"/>
</dbReference>
<dbReference type="PANTHER" id="PTHR30537:SF5">
    <property type="entry name" value="HTH-TYPE TRANSCRIPTIONAL ACTIVATOR TTDR-RELATED"/>
    <property type="match status" value="1"/>
</dbReference>
<evidence type="ECO:0000313" key="7">
    <source>
        <dbReference type="Proteomes" id="UP000218968"/>
    </source>
</evidence>
<feature type="domain" description="HTH lysR-type" evidence="5">
    <location>
        <begin position="4"/>
        <end position="61"/>
    </location>
</feature>
<dbReference type="GO" id="GO:0006351">
    <property type="term" value="P:DNA-templated transcription"/>
    <property type="evidence" value="ECO:0007669"/>
    <property type="project" value="TreeGrafter"/>
</dbReference>
<dbReference type="RefSeq" id="WP_096298628.1">
    <property type="nucleotide sequence ID" value="NZ_CP023406.1"/>
</dbReference>
<keyword evidence="2" id="KW-0805">Transcription regulation</keyword>
<dbReference type="InterPro" id="IPR036390">
    <property type="entry name" value="WH_DNA-bd_sf"/>
</dbReference>
<reference evidence="7" key="1">
    <citation type="submission" date="2017-09" db="EMBL/GenBank/DDBJ databases">
        <title>Luteimonas liuhanmingii sp.nov., isolated from the intestinal contents of Tibetan Plateau Pika in Yushu, Qinghai Province, China.</title>
        <authorList>
            <person name="Gui Z."/>
        </authorList>
    </citation>
    <scope>NUCLEOTIDE SEQUENCE [LARGE SCALE GENOMIC DNA]</scope>
    <source>
        <strain evidence="7">100111</strain>
    </source>
</reference>
<dbReference type="Pfam" id="PF03466">
    <property type="entry name" value="LysR_substrate"/>
    <property type="match status" value="1"/>
</dbReference>
<accession>A0A290XFB4</accession>
<sequence>MQLPDLEAWAIFARVAELGSFAAAAEALGITQPTVSKAIARLERRMGTPLLHRTSRRMSLTAAGEAAVERATRLLAEGEAVEAAITAQAVSPRGHVRMAAPMSFGVAHLAPLLPTFMSRFPDVTLELALSDETVDLVGGGFDLAVRIGNLDDSSLIARRLCGVRILLVGAPAYFERMGRPKHPRELATHRGLTYAYAKPGAAWRFHHPRQGDYSVGVPSVLRANNAEALTPALLAGMGLALQPEFLVWRELRRGALEVALPGWQPPEIAVHVVMPPGRGRPARVQALIDHLARRLAQAPWAAEA</sequence>
<organism evidence="6 7">
    <name type="scientific">Luteimonas chenhongjianii</name>
    <dbReference type="NCBI Taxonomy" id="2006110"/>
    <lineage>
        <taxon>Bacteria</taxon>
        <taxon>Pseudomonadati</taxon>
        <taxon>Pseudomonadota</taxon>
        <taxon>Gammaproteobacteria</taxon>
        <taxon>Lysobacterales</taxon>
        <taxon>Lysobacteraceae</taxon>
        <taxon>Luteimonas</taxon>
    </lineage>
</organism>
<keyword evidence="3" id="KW-0238">DNA-binding</keyword>
<dbReference type="CDD" id="cd08422">
    <property type="entry name" value="PBP2_CrgA_like"/>
    <property type="match status" value="1"/>
</dbReference>
<dbReference type="Proteomes" id="UP000218968">
    <property type="component" value="Chromosome"/>
</dbReference>
<dbReference type="PANTHER" id="PTHR30537">
    <property type="entry name" value="HTH-TYPE TRANSCRIPTIONAL REGULATOR"/>
    <property type="match status" value="1"/>
</dbReference>
<evidence type="ECO:0000313" key="6">
    <source>
        <dbReference type="EMBL" id="ATD67830.1"/>
    </source>
</evidence>
<name>A0A290XFB4_9GAMM</name>
<dbReference type="Pfam" id="PF00126">
    <property type="entry name" value="HTH_1"/>
    <property type="match status" value="1"/>
</dbReference>
<dbReference type="FunFam" id="1.10.10.10:FF:000001">
    <property type="entry name" value="LysR family transcriptional regulator"/>
    <property type="match status" value="1"/>
</dbReference>
<dbReference type="PROSITE" id="PS50931">
    <property type="entry name" value="HTH_LYSR"/>
    <property type="match status" value="1"/>
</dbReference>
<evidence type="ECO:0000259" key="5">
    <source>
        <dbReference type="PROSITE" id="PS50931"/>
    </source>
</evidence>
<keyword evidence="4" id="KW-0804">Transcription</keyword>
<dbReference type="InterPro" id="IPR005119">
    <property type="entry name" value="LysR_subst-bd"/>
</dbReference>
<dbReference type="InterPro" id="IPR000847">
    <property type="entry name" value="LysR_HTH_N"/>
</dbReference>
<proteinExistence type="inferred from homology"/>
<protein>
    <submittedName>
        <fullName evidence="6">LysR family transcriptional regulator</fullName>
    </submittedName>
</protein>
<dbReference type="AlphaFoldDB" id="A0A290XFB4"/>
<dbReference type="Gene3D" id="3.40.190.290">
    <property type="match status" value="1"/>
</dbReference>
<dbReference type="KEGG" id="lum:CNR27_10660"/>
<gene>
    <name evidence="6" type="ORF">CNR27_10660</name>
</gene>
<comment type="similarity">
    <text evidence="1">Belongs to the LysR transcriptional regulatory family.</text>
</comment>
<dbReference type="PRINTS" id="PR00039">
    <property type="entry name" value="HTHLYSR"/>
</dbReference>
<evidence type="ECO:0000256" key="4">
    <source>
        <dbReference type="ARBA" id="ARBA00023163"/>
    </source>
</evidence>
<dbReference type="SUPFAM" id="SSF46785">
    <property type="entry name" value="Winged helix' DNA-binding domain"/>
    <property type="match status" value="1"/>
</dbReference>
<dbReference type="InterPro" id="IPR036388">
    <property type="entry name" value="WH-like_DNA-bd_sf"/>
</dbReference>